<dbReference type="CDD" id="cd04030">
    <property type="entry name" value="C2C_KIAA1228"/>
    <property type="match status" value="1"/>
</dbReference>
<evidence type="ECO:0000256" key="3">
    <source>
        <dbReference type="ARBA" id="ARBA00005867"/>
    </source>
</evidence>
<reference evidence="19" key="1">
    <citation type="submission" date="2025-08" db="UniProtKB">
        <authorList>
            <consortium name="RefSeq"/>
        </authorList>
    </citation>
    <scope>IDENTIFICATION</scope>
    <source>
        <strain evidence="19">J_2021</strain>
        <tissue evidence="19">Erythrocytes</tissue>
    </source>
</reference>
<feature type="region of interest" description="Disordered" evidence="16">
    <location>
        <begin position="1"/>
        <end position="98"/>
    </location>
</feature>
<accession>A0A1L8ENE9</accession>
<dbReference type="InterPro" id="IPR035892">
    <property type="entry name" value="C2_domain_sf"/>
</dbReference>
<dbReference type="GO" id="GO:0005789">
    <property type="term" value="C:endoplasmic reticulum membrane"/>
    <property type="evidence" value="ECO:0000318"/>
    <property type="project" value="GO_Central"/>
</dbReference>
<dbReference type="KEGG" id="xla:108702879"/>
<evidence type="ECO:0000256" key="16">
    <source>
        <dbReference type="SAM" id="MobiDB-lite"/>
    </source>
</evidence>
<dbReference type="OMA" id="WANKVIS"/>
<dbReference type="InterPro" id="IPR051634">
    <property type="entry name" value="Extended_Synaptotagmin"/>
</dbReference>
<keyword evidence="18" id="KW-1185">Reference proteome</keyword>
<evidence type="ECO:0000256" key="8">
    <source>
        <dbReference type="ARBA" id="ARBA00022737"/>
    </source>
</evidence>
<dbReference type="Bgee" id="108702879">
    <property type="expression patterns" value="Expressed in zone of skin and 15 other cell types or tissues"/>
</dbReference>
<feature type="transmembrane region" description="Helical" evidence="17">
    <location>
        <begin position="142"/>
        <end position="159"/>
    </location>
</feature>
<dbReference type="GeneID" id="108702879"/>
<dbReference type="CDD" id="cd04050">
    <property type="entry name" value="C2B_Synaptotagmin-like"/>
    <property type="match status" value="1"/>
</dbReference>
<dbReference type="Xenbase" id="XB-GENE-6485808">
    <property type="gene designation" value="esyt3.S"/>
</dbReference>
<evidence type="ECO:0000256" key="17">
    <source>
        <dbReference type="SAM" id="Phobius"/>
    </source>
</evidence>
<keyword evidence="10" id="KW-0106">Calcium</keyword>
<evidence type="ECO:0000256" key="10">
    <source>
        <dbReference type="ARBA" id="ARBA00022837"/>
    </source>
</evidence>
<dbReference type="Pfam" id="PF17047">
    <property type="entry name" value="SMP_LBD"/>
    <property type="match status" value="1"/>
</dbReference>
<dbReference type="GO" id="GO:0005544">
    <property type="term" value="F:calcium-dependent phospholipid binding"/>
    <property type="evidence" value="ECO:0000318"/>
    <property type="project" value="GO_Central"/>
</dbReference>
<dbReference type="PaxDb" id="8355-A0A1L8ENE9"/>
<dbReference type="GO" id="GO:0035091">
    <property type="term" value="F:phosphatidylinositol binding"/>
    <property type="evidence" value="ECO:0000318"/>
    <property type="project" value="GO_Central"/>
</dbReference>
<evidence type="ECO:0000256" key="14">
    <source>
        <dbReference type="ARBA" id="ARBA00023136"/>
    </source>
</evidence>
<evidence type="ECO:0000256" key="11">
    <source>
        <dbReference type="ARBA" id="ARBA00022989"/>
    </source>
</evidence>
<keyword evidence="13" id="KW-0446">Lipid-binding</keyword>
<keyword evidence="12" id="KW-0445">Lipid transport</keyword>
<feature type="compositionally biased region" description="Basic and acidic residues" evidence="16">
    <location>
        <begin position="32"/>
        <end position="47"/>
    </location>
</feature>
<dbReference type="InterPro" id="IPR037752">
    <property type="entry name" value="C2C_KIAA1228"/>
</dbReference>
<dbReference type="PROSITE" id="PS51847">
    <property type="entry name" value="SMP"/>
    <property type="match status" value="1"/>
</dbReference>
<keyword evidence="9" id="KW-0256">Endoplasmic reticulum</keyword>
<keyword evidence="4" id="KW-0813">Transport</keyword>
<evidence type="ECO:0000256" key="1">
    <source>
        <dbReference type="ARBA" id="ARBA00004202"/>
    </source>
</evidence>
<evidence type="ECO:0000256" key="13">
    <source>
        <dbReference type="ARBA" id="ARBA00023121"/>
    </source>
</evidence>
<dbReference type="AlphaFoldDB" id="A0A1L8ENE9"/>
<dbReference type="FunFam" id="2.60.40.150:FF:000114">
    <property type="entry name" value="Extended synaptotagmin 3"/>
    <property type="match status" value="1"/>
</dbReference>
<dbReference type="Pfam" id="PF00168">
    <property type="entry name" value="C2"/>
    <property type="match status" value="3"/>
</dbReference>
<comment type="similarity">
    <text evidence="3">Belongs to the extended synaptotagmin family.</text>
</comment>
<dbReference type="SUPFAM" id="SSF49562">
    <property type="entry name" value="C2 domain (Calcium/lipid-binding domain, CaLB)"/>
    <property type="match status" value="3"/>
</dbReference>
<dbReference type="SMART" id="SM00239">
    <property type="entry name" value="C2"/>
    <property type="match status" value="3"/>
</dbReference>
<evidence type="ECO:0000256" key="15">
    <source>
        <dbReference type="ARBA" id="ARBA00069840"/>
    </source>
</evidence>
<dbReference type="CDD" id="cd08391">
    <property type="entry name" value="C2A_C2C_Synaptotagmin_like"/>
    <property type="match status" value="1"/>
</dbReference>
<dbReference type="CDD" id="cd21681">
    <property type="entry name" value="SMP_ESyt3"/>
    <property type="match status" value="1"/>
</dbReference>
<dbReference type="Gene3D" id="2.60.40.150">
    <property type="entry name" value="C2 domain"/>
    <property type="match status" value="3"/>
</dbReference>
<feature type="compositionally biased region" description="Low complexity" evidence="16">
    <location>
        <begin position="710"/>
        <end position="722"/>
    </location>
</feature>
<dbReference type="OrthoDB" id="1029639at2759"/>
<protein>
    <recommendedName>
        <fullName evidence="15">Extended synaptotagmin-3</fullName>
    </recommendedName>
</protein>
<dbReference type="STRING" id="8355.A0A1L8ENE9"/>
<dbReference type="RefSeq" id="XP_018094129.1">
    <property type="nucleotide sequence ID" value="XM_018238640.2"/>
</dbReference>
<dbReference type="GO" id="GO:0008429">
    <property type="term" value="F:phosphatidylethanolamine binding"/>
    <property type="evidence" value="ECO:0000318"/>
    <property type="project" value="GO_Central"/>
</dbReference>
<dbReference type="GO" id="GO:0061817">
    <property type="term" value="P:endoplasmic reticulum-plasma membrane tethering"/>
    <property type="evidence" value="ECO:0007669"/>
    <property type="project" value="InterPro"/>
</dbReference>
<name>A0A1L8ENE9_XENLA</name>
<evidence type="ECO:0000256" key="6">
    <source>
        <dbReference type="ARBA" id="ARBA00022692"/>
    </source>
</evidence>
<dbReference type="GO" id="GO:0005509">
    <property type="term" value="F:calcium ion binding"/>
    <property type="evidence" value="ECO:0000318"/>
    <property type="project" value="GO_Central"/>
</dbReference>
<dbReference type="InterPro" id="IPR031468">
    <property type="entry name" value="SMP_LBD"/>
</dbReference>
<dbReference type="AGR" id="Xenbase:XB-GENE-6485808"/>
<dbReference type="InterPro" id="IPR039010">
    <property type="entry name" value="Synaptotagmin_SMP"/>
</dbReference>
<keyword evidence="8" id="KW-0677">Repeat</keyword>
<feature type="compositionally biased region" description="Basic and acidic residues" evidence="16">
    <location>
        <begin position="1"/>
        <end position="13"/>
    </location>
</feature>
<feature type="compositionally biased region" description="Polar residues" evidence="16">
    <location>
        <begin position="735"/>
        <end position="765"/>
    </location>
</feature>
<feature type="region of interest" description="Disordered" evidence="16">
    <location>
        <begin position="697"/>
        <end position="767"/>
    </location>
</feature>
<evidence type="ECO:0000256" key="5">
    <source>
        <dbReference type="ARBA" id="ARBA00022475"/>
    </source>
</evidence>
<evidence type="ECO:0000313" key="20">
    <source>
        <dbReference type="Xenbase" id="XB-GENE-6485808"/>
    </source>
</evidence>
<dbReference type="CTD" id="108702879"/>
<evidence type="ECO:0000256" key="2">
    <source>
        <dbReference type="ARBA" id="ARBA00004477"/>
    </source>
</evidence>
<keyword evidence="14 17" id="KW-0472">Membrane</keyword>
<dbReference type="FunFam" id="2.60.40.150:FF:000093">
    <property type="entry name" value="Extended synaptotagmin 3"/>
    <property type="match status" value="1"/>
</dbReference>
<evidence type="ECO:0000256" key="4">
    <source>
        <dbReference type="ARBA" id="ARBA00022448"/>
    </source>
</evidence>
<dbReference type="InterPro" id="IPR037749">
    <property type="entry name" value="Ext_Synaptotagmin_C2B"/>
</dbReference>
<comment type="subcellular location">
    <subcellularLocation>
        <location evidence="1">Cell membrane</location>
        <topology evidence="1">Peripheral membrane protein</topology>
    </subcellularLocation>
    <subcellularLocation>
        <location evidence="2">Endoplasmic reticulum membrane</location>
        <topology evidence="2">Multi-pass membrane protein</topology>
    </subcellularLocation>
</comment>
<organism evidence="18 19">
    <name type="scientific">Xenopus laevis</name>
    <name type="common">African clawed frog</name>
    <dbReference type="NCBI Taxonomy" id="8355"/>
    <lineage>
        <taxon>Eukaryota</taxon>
        <taxon>Metazoa</taxon>
        <taxon>Chordata</taxon>
        <taxon>Craniata</taxon>
        <taxon>Vertebrata</taxon>
        <taxon>Euteleostomi</taxon>
        <taxon>Amphibia</taxon>
        <taxon>Batrachia</taxon>
        <taxon>Anura</taxon>
        <taxon>Pipoidea</taxon>
        <taxon>Pipidae</taxon>
        <taxon>Xenopodinae</taxon>
        <taxon>Xenopus</taxon>
        <taxon>Xenopus</taxon>
    </lineage>
</organism>
<dbReference type="PROSITE" id="PS50004">
    <property type="entry name" value="C2"/>
    <property type="match status" value="3"/>
</dbReference>
<proteinExistence type="inferred from homology"/>
<dbReference type="GO" id="GO:0031210">
    <property type="term" value="F:phosphatidylcholine binding"/>
    <property type="evidence" value="ECO:0000318"/>
    <property type="project" value="GO_Central"/>
</dbReference>
<evidence type="ECO:0000256" key="7">
    <source>
        <dbReference type="ARBA" id="ARBA00022723"/>
    </source>
</evidence>
<evidence type="ECO:0000256" key="9">
    <source>
        <dbReference type="ARBA" id="ARBA00022824"/>
    </source>
</evidence>
<keyword evidence="11 17" id="KW-1133">Transmembrane helix</keyword>
<keyword evidence="5" id="KW-1003">Cell membrane</keyword>
<keyword evidence="7" id="KW-0479">Metal-binding</keyword>
<evidence type="ECO:0000313" key="19">
    <source>
        <dbReference type="RefSeq" id="XP_018094129.1"/>
    </source>
</evidence>
<evidence type="ECO:0000313" key="18">
    <source>
        <dbReference type="Proteomes" id="UP000186698"/>
    </source>
</evidence>
<gene>
    <name evidence="19 20" type="primary">esyt3.S</name>
</gene>
<dbReference type="PANTHER" id="PTHR45761:SF4">
    <property type="entry name" value="EXTENDED SYNAPTOTAGMIN-3"/>
    <property type="match status" value="1"/>
</dbReference>
<dbReference type="InterPro" id="IPR000008">
    <property type="entry name" value="C2_dom"/>
</dbReference>
<dbReference type="InterPro" id="IPR037733">
    <property type="entry name" value="Ext_Synaptotagmin_C2A"/>
</dbReference>
<dbReference type="GO" id="GO:0006869">
    <property type="term" value="P:lipid transport"/>
    <property type="evidence" value="ECO:0007669"/>
    <property type="project" value="UniProtKB-KW"/>
</dbReference>
<dbReference type="Proteomes" id="UP000186698">
    <property type="component" value="Chromosome 9_10S"/>
</dbReference>
<keyword evidence="6 17" id="KW-0812">Transmembrane</keyword>
<dbReference type="FunFam" id="2.60.40.150:FF:000025">
    <property type="entry name" value="Extended synaptotagmin 2"/>
    <property type="match status" value="1"/>
</dbReference>
<dbReference type="GO" id="GO:0005886">
    <property type="term" value="C:plasma membrane"/>
    <property type="evidence" value="ECO:0007669"/>
    <property type="project" value="UniProtKB-SubCell"/>
</dbReference>
<evidence type="ECO:0000256" key="12">
    <source>
        <dbReference type="ARBA" id="ARBA00023055"/>
    </source>
</evidence>
<dbReference type="PANTHER" id="PTHR45761">
    <property type="entry name" value="EXTENDED SYNAPTOTAGMIN-LIKE PROTEIN 2, ISOFORM C"/>
    <property type="match status" value="1"/>
</dbReference>
<sequence length="932" mass="105420">MRRLQLLKDKNSPRPEPTLTRPSLKRPTPGESLRRELTPGESLRRELTPGGPNRPGMAQGEPGGFSGQVPQVTHKKPEEKNPGDPQWPEIKPGDPKVGEMSCEPIAGELKPGDPLAEALYGLGRPLFLALLYLFPVYLCGRLGLSITWLLFGIFLWMFWKRNKKFKLARIRAAWDLHENEKLGVTRGLNPQQLPVWVNFPDVERVEWLNKVVGQMWPYIGMYMEKMFQDKIEPLVRSTSFHLKAFTFTKVHFGEKFPRINGVKAYTKNVDKREVILDLQLSYNGDCEINVEVKKMCKAGVKGVQLHGTLRVILAPLLPDLPFVGAVTMFFIQRPHLDINWTGLTNVLEIPGVSDFSDTRILDIIASHLVLPNRFTIPLSSQVQTAQLRFPVPHGVLRLHLIEAENLIPKDNYLKGIIRGKSDPYAVLRIGNQTFKSKTIKENLNPKWGEMYEFVVHEVPGQDLEVDLYDEDPDKDDFLGSLVIGLEGIMKDRVAEEWFPLTDVPSGSVHLRLEWLSLLAKSEKLSEAKGGLSTAMVIVYLESASELPRNHFEYSSSEYAARKQRHPTYTKTDKDPNSYVLMSVGNKSIKSKTCIGSTEPVWGQAFSFFVQDMHMQHLHLEVKDNARQCALGMLDVPLHRLLSHEELTADQRFPLTNSGPNSTIKMKIVLRVLQIEAPEPETIYTGINSLEQGPVSIKGVQHQKSHGKSDQVQQTHQNHTVQQSKEESKESTSTTIQQANTSSSNSNPALNKNSDSTRTITESHTPSLRPLKRIAPSLLSLNSIASSVYDLNDEKRWPNEMSGEVEVSVRYASLRRCLVVLINTCRNLIQCSSNGANPYVRIYLLPDRKWSSRKKTSVKRKTLNPQYNERFEFLVSLEDAKKRMLDVAVKHNRGFGSHERKDMGKALVDLSCEDLVKGFTKWFELTPTGHPSS</sequence>